<accession>G0MHR1</accession>
<organism evidence="3">
    <name type="scientific">Caenorhabditis brenneri</name>
    <name type="common">Nematode worm</name>
    <dbReference type="NCBI Taxonomy" id="135651"/>
    <lineage>
        <taxon>Eukaryota</taxon>
        <taxon>Metazoa</taxon>
        <taxon>Ecdysozoa</taxon>
        <taxon>Nematoda</taxon>
        <taxon>Chromadorea</taxon>
        <taxon>Rhabditida</taxon>
        <taxon>Rhabditina</taxon>
        <taxon>Rhabditomorpha</taxon>
        <taxon>Rhabditoidea</taxon>
        <taxon>Rhabditidae</taxon>
        <taxon>Peloderinae</taxon>
        <taxon>Caenorhabditis</taxon>
    </lineage>
</organism>
<protein>
    <submittedName>
        <fullName evidence="2">Uncharacterized protein</fullName>
    </submittedName>
</protein>
<keyword evidence="3" id="KW-1185">Reference proteome</keyword>
<evidence type="ECO:0000313" key="3">
    <source>
        <dbReference type="Proteomes" id="UP000008068"/>
    </source>
</evidence>
<dbReference type="HOGENOM" id="CLU_1595992_0_0_1"/>
<gene>
    <name evidence="2" type="ORF">CAEBREN_21461</name>
</gene>
<evidence type="ECO:0000256" key="1">
    <source>
        <dbReference type="SAM" id="Coils"/>
    </source>
</evidence>
<reference evidence="3" key="1">
    <citation type="submission" date="2011-07" db="EMBL/GenBank/DDBJ databases">
        <authorList>
            <consortium name="Caenorhabditis brenneri Sequencing and Analysis Consortium"/>
            <person name="Wilson R.K."/>
        </authorList>
    </citation>
    <scope>NUCLEOTIDE SEQUENCE [LARGE SCALE GENOMIC DNA]</scope>
    <source>
        <strain evidence="3">PB2801</strain>
    </source>
</reference>
<dbReference type="Proteomes" id="UP000008068">
    <property type="component" value="Unassembled WGS sequence"/>
</dbReference>
<sequence length="167" mass="20138">MELLKRRHELFEILKEKTSKLHFLQSALIRTCDVQKSSMEYCLEGIDDENDYKEEIEDCQLKFRYILNRHYYLMYNDGCRTWRETKQNKINSCILIDRMIELVNLKYLLHLENVEVEKHVVYLEKERGDLRKECDAMVKEINKLKDKIIDLNGELQKANISTVLFED</sequence>
<dbReference type="EMBL" id="GL379795">
    <property type="protein sequence ID" value="EGT59333.1"/>
    <property type="molecule type" value="Genomic_DNA"/>
</dbReference>
<evidence type="ECO:0000313" key="2">
    <source>
        <dbReference type="EMBL" id="EGT59333.1"/>
    </source>
</evidence>
<dbReference type="eggNOG" id="ENOG502TJVA">
    <property type="taxonomic scope" value="Eukaryota"/>
</dbReference>
<name>G0MHR1_CAEBE</name>
<dbReference type="AlphaFoldDB" id="G0MHR1"/>
<proteinExistence type="predicted"/>
<keyword evidence="1" id="KW-0175">Coiled coil</keyword>
<dbReference type="InParanoid" id="G0MHR1"/>
<feature type="coiled-coil region" evidence="1">
    <location>
        <begin position="127"/>
        <end position="161"/>
    </location>
</feature>